<sequence length="217" mass="23189">MATPTAQRQQRPGTRLSRWMTRKSAASKDLVELISIIIALLAISSHHGPDSSTIISRSLFLLLKLFSWIMRRYTLGLHHPLDMLYKPSTESQIGDWNPVSLLAVCGFAIYQPGAEAEADADVTNEAEPEAKPEDEPRDEPGAEAEPRPQAMAEAEADVQVGTGASQAHPLHLPAANQGPAQVAGIVVEMGDPPPGYGDDEVGIEVEGLGLQPGSIEA</sequence>
<feature type="region of interest" description="Disordered" evidence="1">
    <location>
        <begin position="116"/>
        <end position="176"/>
    </location>
</feature>
<comment type="caution">
    <text evidence="2">The sequence shown here is derived from an EMBL/GenBank/DDBJ whole genome shotgun (WGS) entry which is preliminary data.</text>
</comment>
<evidence type="ECO:0000256" key="1">
    <source>
        <dbReference type="SAM" id="MobiDB-lite"/>
    </source>
</evidence>
<name>A0ABR1URK4_9PEZI</name>
<accession>A0ABR1URK4</accession>
<gene>
    <name evidence="2" type="ORF">PG996_010610</name>
</gene>
<evidence type="ECO:0000313" key="2">
    <source>
        <dbReference type="EMBL" id="KAK8060680.1"/>
    </source>
</evidence>
<reference evidence="2 3" key="1">
    <citation type="submission" date="2023-01" db="EMBL/GenBank/DDBJ databases">
        <title>Analysis of 21 Apiospora genomes using comparative genomics revels a genus with tremendous synthesis potential of carbohydrate active enzymes and secondary metabolites.</title>
        <authorList>
            <person name="Sorensen T."/>
        </authorList>
    </citation>
    <scope>NUCLEOTIDE SEQUENCE [LARGE SCALE GENOMIC DNA]</scope>
    <source>
        <strain evidence="2 3">CBS 83171</strain>
    </source>
</reference>
<protein>
    <submittedName>
        <fullName evidence="2">Uncharacterized protein</fullName>
    </submittedName>
</protein>
<proteinExistence type="predicted"/>
<evidence type="ECO:0000313" key="3">
    <source>
        <dbReference type="Proteomes" id="UP001446871"/>
    </source>
</evidence>
<keyword evidence="3" id="KW-1185">Reference proteome</keyword>
<dbReference type="Proteomes" id="UP001446871">
    <property type="component" value="Unassembled WGS sequence"/>
</dbReference>
<feature type="compositionally biased region" description="Acidic residues" evidence="1">
    <location>
        <begin position="116"/>
        <end position="127"/>
    </location>
</feature>
<organism evidence="2 3">
    <name type="scientific">Apiospora saccharicola</name>
    <dbReference type="NCBI Taxonomy" id="335842"/>
    <lineage>
        <taxon>Eukaryota</taxon>
        <taxon>Fungi</taxon>
        <taxon>Dikarya</taxon>
        <taxon>Ascomycota</taxon>
        <taxon>Pezizomycotina</taxon>
        <taxon>Sordariomycetes</taxon>
        <taxon>Xylariomycetidae</taxon>
        <taxon>Amphisphaeriales</taxon>
        <taxon>Apiosporaceae</taxon>
        <taxon>Apiospora</taxon>
    </lineage>
</organism>
<feature type="compositionally biased region" description="Basic and acidic residues" evidence="1">
    <location>
        <begin position="128"/>
        <end position="146"/>
    </location>
</feature>
<dbReference type="EMBL" id="JAQQWM010000006">
    <property type="protein sequence ID" value="KAK8060680.1"/>
    <property type="molecule type" value="Genomic_DNA"/>
</dbReference>